<evidence type="ECO:0000313" key="2">
    <source>
        <dbReference type="Proteomes" id="UP001501204"/>
    </source>
</evidence>
<keyword evidence="2" id="KW-1185">Reference proteome</keyword>
<reference evidence="2" key="1">
    <citation type="journal article" date="2019" name="Int. J. Syst. Evol. Microbiol.">
        <title>The Global Catalogue of Microorganisms (GCM) 10K type strain sequencing project: providing services to taxonomists for standard genome sequencing and annotation.</title>
        <authorList>
            <consortium name="The Broad Institute Genomics Platform"/>
            <consortium name="The Broad Institute Genome Sequencing Center for Infectious Disease"/>
            <person name="Wu L."/>
            <person name="Ma J."/>
        </authorList>
    </citation>
    <scope>NUCLEOTIDE SEQUENCE [LARGE SCALE GENOMIC DNA]</scope>
    <source>
        <strain evidence="2">JCM 14735</strain>
    </source>
</reference>
<protein>
    <submittedName>
        <fullName evidence="1">Uncharacterized protein</fullName>
    </submittedName>
</protein>
<dbReference type="EMBL" id="BAAAOA010000021">
    <property type="protein sequence ID" value="GAA1761558.1"/>
    <property type="molecule type" value="Genomic_DNA"/>
</dbReference>
<gene>
    <name evidence="1" type="ORF">GCM10009767_20720</name>
</gene>
<sequence length="174" mass="19971">MRRPSTRVPLRDLGRRLRHLVGWLRPPGAVREWLHAAVTSPSVFWFAYRNRWTIDPVCGDAPVVVCLTSYGRRIRAVHLAVEAIARGSVRPQRLILWLADAEVVAHPPAPLARLVERGLEIRHAADWGPHKKYYPYACSQADHELPLVTAETMCSTARPGWRNYWPFTRPILMR</sequence>
<accession>A0ABP4WVZ0</accession>
<organism evidence="1 2">
    <name type="scientific">Kocuria aegyptia</name>
    <dbReference type="NCBI Taxonomy" id="330943"/>
    <lineage>
        <taxon>Bacteria</taxon>
        <taxon>Bacillati</taxon>
        <taxon>Actinomycetota</taxon>
        <taxon>Actinomycetes</taxon>
        <taxon>Micrococcales</taxon>
        <taxon>Micrococcaceae</taxon>
        <taxon>Kocuria</taxon>
    </lineage>
</organism>
<name>A0ABP4WVZ0_9MICC</name>
<dbReference type="Proteomes" id="UP001501204">
    <property type="component" value="Unassembled WGS sequence"/>
</dbReference>
<evidence type="ECO:0000313" key="1">
    <source>
        <dbReference type="EMBL" id="GAA1761558.1"/>
    </source>
</evidence>
<proteinExistence type="predicted"/>
<comment type="caution">
    <text evidence="1">The sequence shown here is derived from an EMBL/GenBank/DDBJ whole genome shotgun (WGS) entry which is preliminary data.</text>
</comment>